<evidence type="ECO:0000313" key="2">
    <source>
        <dbReference type="Proteomes" id="UP000178450"/>
    </source>
</evidence>
<comment type="caution">
    <text evidence="1">The sequence shown here is derived from an EMBL/GenBank/DDBJ whole genome shotgun (WGS) entry which is preliminary data.</text>
</comment>
<dbReference type="InterPro" id="IPR005049">
    <property type="entry name" value="STL-like"/>
</dbReference>
<name>A0A1F7KAH7_9BACT</name>
<dbReference type="Pfam" id="PF03385">
    <property type="entry name" value="STELLO"/>
    <property type="match status" value="1"/>
</dbReference>
<evidence type="ECO:0000313" key="1">
    <source>
        <dbReference type="EMBL" id="OGK64856.1"/>
    </source>
</evidence>
<dbReference type="Proteomes" id="UP000178450">
    <property type="component" value="Unassembled WGS sequence"/>
</dbReference>
<gene>
    <name evidence="1" type="ORF">A2209_04100</name>
</gene>
<sequence>MIPIVITSINSPTQAVVEFSRLRNFKLIVVGDQKTPSKYNDQNLEFISLTKQRQSFPTFSKLLPINSYSRKNLGYLWAWKNYSSDWLFETDDDNLPYANLTLPKFKQAYSTVNSDKIFFNIFTLFTREKAWPRGFPLDLIRDKMDFNMSIEKAKPLLIQSLIDHDSDFDAVYRLTINRPIKFKKNQFVAVSAGIYGQVNSQATWWHRNISALMYFPSTLSWRAADIWRGYVAQKIIWQLSGRLLYLSPQVYQQRLRHQVMADFQAEIPLYLYSQKLVEDLQKLKLSGNINQMLVQVYSLLVKQGFVDKHELVILKQWLKEINNLRL</sequence>
<organism evidence="1 2">
    <name type="scientific">Candidatus Roizmanbacteria bacterium RIFOXYA1_FULL_41_12</name>
    <dbReference type="NCBI Taxonomy" id="1802082"/>
    <lineage>
        <taxon>Bacteria</taxon>
        <taxon>Candidatus Roizmaniibacteriota</taxon>
    </lineage>
</organism>
<accession>A0A1F7KAH7</accession>
<dbReference type="AlphaFoldDB" id="A0A1F7KAH7"/>
<evidence type="ECO:0008006" key="3">
    <source>
        <dbReference type="Google" id="ProtNLM"/>
    </source>
</evidence>
<dbReference type="PANTHER" id="PTHR31362">
    <property type="entry name" value="GLYCOSYLTRANSFERASE STELLO1-RELATED"/>
    <property type="match status" value="1"/>
</dbReference>
<dbReference type="PANTHER" id="PTHR31362:SF0">
    <property type="entry name" value="EXOSTOSIN DOMAIN-CONTAINING PROTEIN-RELATED"/>
    <property type="match status" value="1"/>
</dbReference>
<proteinExistence type="predicted"/>
<reference evidence="1 2" key="1">
    <citation type="journal article" date="2016" name="Nat. Commun.">
        <title>Thousands of microbial genomes shed light on interconnected biogeochemical processes in an aquifer system.</title>
        <authorList>
            <person name="Anantharaman K."/>
            <person name="Brown C.T."/>
            <person name="Hug L.A."/>
            <person name="Sharon I."/>
            <person name="Castelle C.J."/>
            <person name="Probst A.J."/>
            <person name="Thomas B.C."/>
            <person name="Singh A."/>
            <person name="Wilkins M.J."/>
            <person name="Karaoz U."/>
            <person name="Brodie E.L."/>
            <person name="Williams K.H."/>
            <person name="Hubbard S.S."/>
            <person name="Banfield J.F."/>
        </authorList>
    </citation>
    <scope>NUCLEOTIDE SEQUENCE [LARGE SCALE GENOMIC DNA]</scope>
</reference>
<protein>
    <recommendedName>
        <fullName evidence="3">DUF288 domain-containing protein</fullName>
    </recommendedName>
</protein>
<dbReference type="EMBL" id="MGBG01000013">
    <property type="protein sequence ID" value="OGK64856.1"/>
    <property type="molecule type" value="Genomic_DNA"/>
</dbReference>